<name>A0ABV4P461_9GAMM</name>
<protein>
    <submittedName>
        <fullName evidence="2">DUF294 nucleotidyltransferase-like domain-containing protein</fullName>
    </submittedName>
</protein>
<evidence type="ECO:0000259" key="1">
    <source>
        <dbReference type="Pfam" id="PF03445"/>
    </source>
</evidence>
<reference evidence="2 3" key="1">
    <citation type="submission" date="2024-08" db="EMBL/GenBank/DDBJ databases">
        <authorList>
            <person name="Ishaq N."/>
        </authorList>
    </citation>
    <scope>NUCLEOTIDE SEQUENCE [LARGE SCALE GENOMIC DNA]</scope>
    <source>
        <strain evidence="2 3">DSM 18651</strain>
    </source>
</reference>
<evidence type="ECO:0000313" key="2">
    <source>
        <dbReference type="EMBL" id="MFA0813037.1"/>
    </source>
</evidence>
<dbReference type="EMBL" id="JBGMEK010000067">
    <property type="protein sequence ID" value="MFA0813037.1"/>
    <property type="molecule type" value="Genomic_DNA"/>
</dbReference>
<dbReference type="Proteomes" id="UP001569428">
    <property type="component" value="Unassembled WGS sequence"/>
</dbReference>
<evidence type="ECO:0000313" key="3">
    <source>
        <dbReference type="Proteomes" id="UP001569428"/>
    </source>
</evidence>
<gene>
    <name evidence="2" type="ORF">ACCI49_19205</name>
</gene>
<proteinExistence type="predicted"/>
<accession>A0ABV4P461</accession>
<dbReference type="Pfam" id="PF03445">
    <property type="entry name" value="DUF294"/>
    <property type="match status" value="1"/>
</dbReference>
<feature type="domain" description="Protein-PII uridylyltransferase N-terminal" evidence="1">
    <location>
        <begin position="72"/>
        <end position="129"/>
    </location>
</feature>
<sequence length="427" mass="48199">MSCNYKKPLCPGIIENGSLAKTCDNCLSDYLEGQRNEIGDMLNSGNSSWQMMFNWSSKLIKFVEWLYKDQFAINGRPSDFSFCITGSGARREACPQSDLDAFIVVPKITSEQRDKWRKINIAIRNRLDAINNTKVNAIRPGKGFVFCTGGLNPMGVVTKKWKAMHDKDNLLKEDGLIFENTNTASAFAGLVEEYYRSPSDSRRILWRHIVSGLQECDHAFGNPSLHKELKHEINFVLGKQGDEFGPNALLTRKRSEGLKAIQAAVNDKNFRPPEPHSSIKKVKREIYRAPQFILKGVSWFYGVDEASSLAQLAQLEKEGKMHPTRSKHFRSAIAAGVKYRIASHVHTGAEFDKVLSAYVPPNKNQTGWLQLTTNETSELEEAADSVRLILSWGEEFLSSQKQSLGLRKNIFAEPFTVQTAKPMVFKW</sequence>
<organism evidence="2 3">
    <name type="scientific">Microbulbifer epialgicus</name>
    <dbReference type="NCBI Taxonomy" id="393907"/>
    <lineage>
        <taxon>Bacteria</taxon>
        <taxon>Pseudomonadati</taxon>
        <taxon>Pseudomonadota</taxon>
        <taxon>Gammaproteobacteria</taxon>
        <taxon>Cellvibrionales</taxon>
        <taxon>Microbulbiferaceae</taxon>
        <taxon>Microbulbifer</taxon>
    </lineage>
</organism>
<dbReference type="InterPro" id="IPR005105">
    <property type="entry name" value="GlnD_Uridyltrans_N"/>
</dbReference>
<comment type="caution">
    <text evidence="2">The sequence shown here is derived from an EMBL/GenBank/DDBJ whole genome shotgun (WGS) entry which is preliminary data.</text>
</comment>
<keyword evidence="3" id="KW-1185">Reference proteome</keyword>
<dbReference type="RefSeq" id="WP_371840780.1">
    <property type="nucleotide sequence ID" value="NZ_JBGMEK010000067.1"/>
</dbReference>